<keyword evidence="3" id="KW-1185">Reference proteome</keyword>
<name>A0A1I3QCW9_9BACT</name>
<dbReference type="Proteomes" id="UP000198635">
    <property type="component" value="Unassembled WGS sequence"/>
</dbReference>
<dbReference type="Pfam" id="PF03091">
    <property type="entry name" value="CutA1"/>
    <property type="match status" value="1"/>
</dbReference>
<dbReference type="PANTHER" id="PTHR23419">
    <property type="entry name" value="DIVALENT CATION TOLERANCE CUTA-RELATED"/>
    <property type="match status" value="1"/>
</dbReference>
<sequence>MEQILVYMTFPEEKTATRIGRALLEQRLVACVNILPRVESMYWWEGEIQHETEVAALAKTTSTLFEPLKACVLGLHPYEVPCIVAVALDQGHTPFLQWIDEQTRDRSQK</sequence>
<gene>
    <name evidence="2" type="ORF">SAMN04488082_102292</name>
</gene>
<dbReference type="OrthoDB" id="37622at2"/>
<dbReference type="InterPro" id="IPR004323">
    <property type="entry name" value="Ion_tolerance_CutA"/>
</dbReference>
<dbReference type="RefSeq" id="WP_092372750.1">
    <property type="nucleotide sequence ID" value="NZ_FORX01000002.1"/>
</dbReference>
<comment type="similarity">
    <text evidence="1">Belongs to the CutA family.</text>
</comment>
<dbReference type="NCBIfam" id="NF041095">
    <property type="entry name" value="dival_cat_tol_CutA"/>
    <property type="match status" value="1"/>
</dbReference>
<evidence type="ECO:0000313" key="2">
    <source>
        <dbReference type="EMBL" id="SFJ31758.1"/>
    </source>
</evidence>
<proteinExistence type="inferred from homology"/>
<evidence type="ECO:0000256" key="1">
    <source>
        <dbReference type="ARBA" id="ARBA00010169"/>
    </source>
</evidence>
<dbReference type="GO" id="GO:0010038">
    <property type="term" value="P:response to metal ion"/>
    <property type="evidence" value="ECO:0007669"/>
    <property type="project" value="InterPro"/>
</dbReference>
<dbReference type="InterPro" id="IPR011322">
    <property type="entry name" value="N-reg_PII-like_a/b"/>
</dbReference>
<protein>
    <submittedName>
        <fullName evidence="2">Divalent cation tolerance protein</fullName>
    </submittedName>
</protein>
<accession>A0A1I3QCW9</accession>
<dbReference type="STRING" id="52560.SAMN04488082_102292"/>
<evidence type="ECO:0000313" key="3">
    <source>
        <dbReference type="Proteomes" id="UP000198635"/>
    </source>
</evidence>
<dbReference type="InterPro" id="IPR053426">
    <property type="entry name" value="CutA_tolerance"/>
</dbReference>
<dbReference type="EMBL" id="FORX01000002">
    <property type="protein sequence ID" value="SFJ31758.1"/>
    <property type="molecule type" value="Genomic_DNA"/>
</dbReference>
<dbReference type="Gene3D" id="3.30.70.120">
    <property type="match status" value="1"/>
</dbReference>
<dbReference type="PANTHER" id="PTHR23419:SF8">
    <property type="entry name" value="FI09726P"/>
    <property type="match status" value="1"/>
</dbReference>
<reference evidence="3" key="1">
    <citation type="submission" date="2016-10" db="EMBL/GenBank/DDBJ databases">
        <authorList>
            <person name="Varghese N."/>
            <person name="Submissions S."/>
        </authorList>
    </citation>
    <scope>NUCLEOTIDE SEQUENCE [LARGE SCALE GENOMIC DNA]</scope>
    <source>
        <strain evidence="3">DSM 5918</strain>
    </source>
</reference>
<dbReference type="SUPFAM" id="SSF54913">
    <property type="entry name" value="GlnB-like"/>
    <property type="match status" value="1"/>
</dbReference>
<dbReference type="AlphaFoldDB" id="A0A1I3QCW9"/>
<dbReference type="InterPro" id="IPR015867">
    <property type="entry name" value="N-reg_PII/ATP_PRibTrfase_C"/>
</dbReference>
<organism evidence="2 3">
    <name type="scientific">Desulfomicrobium apsheronum</name>
    <dbReference type="NCBI Taxonomy" id="52560"/>
    <lineage>
        <taxon>Bacteria</taxon>
        <taxon>Pseudomonadati</taxon>
        <taxon>Thermodesulfobacteriota</taxon>
        <taxon>Desulfovibrionia</taxon>
        <taxon>Desulfovibrionales</taxon>
        <taxon>Desulfomicrobiaceae</taxon>
        <taxon>Desulfomicrobium</taxon>
    </lineage>
</organism>
<dbReference type="GO" id="GO:0005507">
    <property type="term" value="F:copper ion binding"/>
    <property type="evidence" value="ECO:0007669"/>
    <property type="project" value="TreeGrafter"/>
</dbReference>